<sequence>MNIVYILFSEKLNKFYTGFTENLQERLLFHQNAESRKFTYNADDWSVFLTIECVSKSQGLKIEAHIKSMKSQVYIRNLKLYPEMIEKLQKKYSDFQS</sequence>
<dbReference type="SUPFAM" id="SSF82771">
    <property type="entry name" value="GIY-YIG endonuclease"/>
    <property type="match status" value="1"/>
</dbReference>
<evidence type="ECO:0000313" key="2">
    <source>
        <dbReference type="EMBL" id="AWG20938.1"/>
    </source>
</evidence>
<dbReference type="RefSeq" id="WP_108739891.1">
    <property type="nucleotide sequence ID" value="NZ_CP020918.1"/>
</dbReference>
<keyword evidence="3" id="KW-1185">Reference proteome</keyword>
<organism evidence="2 3">
    <name type="scientific">Flavobacterium faecale</name>
    <dbReference type="NCBI Taxonomy" id="1355330"/>
    <lineage>
        <taxon>Bacteria</taxon>
        <taxon>Pseudomonadati</taxon>
        <taxon>Bacteroidota</taxon>
        <taxon>Flavobacteriia</taxon>
        <taxon>Flavobacteriales</taxon>
        <taxon>Flavobacteriaceae</taxon>
        <taxon>Flavobacterium</taxon>
    </lineage>
</organism>
<feature type="domain" description="GIY-YIG" evidence="1">
    <location>
        <begin position="1"/>
        <end position="76"/>
    </location>
</feature>
<dbReference type="EMBL" id="CP020918">
    <property type="protein sequence ID" value="AWG20938.1"/>
    <property type="molecule type" value="Genomic_DNA"/>
</dbReference>
<dbReference type="PROSITE" id="PS50164">
    <property type="entry name" value="GIY_YIG"/>
    <property type="match status" value="1"/>
</dbReference>
<dbReference type="KEGG" id="ffa:FFWV33_04985"/>
<evidence type="ECO:0000259" key="1">
    <source>
        <dbReference type="PROSITE" id="PS50164"/>
    </source>
</evidence>
<dbReference type="InterPro" id="IPR000305">
    <property type="entry name" value="GIY-YIG_endonuc"/>
</dbReference>
<accession>A0A2S1LB63</accession>
<dbReference type="Proteomes" id="UP000244527">
    <property type="component" value="Chromosome"/>
</dbReference>
<protein>
    <submittedName>
        <fullName evidence="2">Excinuclease ABC subunit C</fullName>
    </submittedName>
</protein>
<evidence type="ECO:0000313" key="3">
    <source>
        <dbReference type="Proteomes" id="UP000244527"/>
    </source>
</evidence>
<dbReference type="AlphaFoldDB" id="A0A2S1LB63"/>
<dbReference type="Pfam" id="PF01541">
    <property type="entry name" value="GIY-YIG"/>
    <property type="match status" value="1"/>
</dbReference>
<dbReference type="InterPro" id="IPR035901">
    <property type="entry name" value="GIY-YIG_endonuc_sf"/>
</dbReference>
<dbReference type="Gene3D" id="3.40.1440.10">
    <property type="entry name" value="GIY-YIG endonuclease"/>
    <property type="match status" value="1"/>
</dbReference>
<gene>
    <name evidence="2" type="ORF">FFWV33_04985</name>
</gene>
<proteinExistence type="predicted"/>
<name>A0A2S1LB63_9FLAO</name>
<dbReference type="OrthoDB" id="1495241at2"/>
<reference evidence="2 3" key="1">
    <citation type="submission" date="2017-04" db="EMBL/GenBank/DDBJ databases">
        <title>Compelte genome sequence of WV33.</title>
        <authorList>
            <person name="Lee P.C."/>
        </authorList>
    </citation>
    <scope>NUCLEOTIDE SEQUENCE [LARGE SCALE GENOMIC DNA]</scope>
    <source>
        <strain evidence="2 3">WV33</strain>
    </source>
</reference>
<dbReference type="CDD" id="cd10449">
    <property type="entry name" value="GIY-YIG_SLX1_like"/>
    <property type="match status" value="1"/>
</dbReference>